<keyword evidence="2" id="KW-1185">Reference proteome</keyword>
<gene>
    <name evidence="1" type="ORF">PVAP13_5KG133761</name>
</gene>
<dbReference type="PANTHER" id="PTHR45733">
    <property type="entry name" value="FORMIN-J"/>
    <property type="match status" value="1"/>
</dbReference>
<sequence length="230" mass="26791">MSLLSRFFYKRPPDGLLEFIDRIYVFDSCFSTEVLPQGMCPVYLNEILTELHEEHVESSFLAINFRDGDKRSQFADILREYNIPVIDYPRHFEGCPVLPLSLIQHFLRVCEHWLSSGNNKNIILLHCERGTWPLLAFLLSCLLIYKKLHGAEHKTLDIIYREAPKGFLQLFSALNPMPSQLRYMQYVARRNISPEWPPMERALSLDCLILRAIPSFDSDNGCRPLVRIFG</sequence>
<comment type="caution">
    <text evidence="1">The sequence shown here is derived from an EMBL/GenBank/DDBJ whole genome shotgun (WGS) entry which is preliminary data.</text>
</comment>
<protein>
    <submittedName>
        <fullName evidence="1">Uncharacterized protein</fullName>
    </submittedName>
</protein>
<evidence type="ECO:0000313" key="2">
    <source>
        <dbReference type="Proteomes" id="UP000823388"/>
    </source>
</evidence>
<dbReference type="SUPFAM" id="SSF52799">
    <property type="entry name" value="(Phosphotyrosine protein) phosphatases II"/>
    <property type="match status" value="1"/>
</dbReference>
<organism evidence="1 2">
    <name type="scientific">Panicum virgatum</name>
    <name type="common">Blackwell switchgrass</name>
    <dbReference type="NCBI Taxonomy" id="38727"/>
    <lineage>
        <taxon>Eukaryota</taxon>
        <taxon>Viridiplantae</taxon>
        <taxon>Streptophyta</taxon>
        <taxon>Embryophyta</taxon>
        <taxon>Tracheophyta</taxon>
        <taxon>Spermatophyta</taxon>
        <taxon>Magnoliopsida</taxon>
        <taxon>Liliopsida</taxon>
        <taxon>Poales</taxon>
        <taxon>Poaceae</taxon>
        <taxon>PACMAD clade</taxon>
        <taxon>Panicoideae</taxon>
        <taxon>Panicodae</taxon>
        <taxon>Paniceae</taxon>
        <taxon>Panicinae</taxon>
        <taxon>Panicum</taxon>
        <taxon>Panicum sect. Hiantes</taxon>
    </lineage>
</organism>
<accession>A0A8T0SC23</accession>
<dbReference type="Gene3D" id="3.90.190.10">
    <property type="entry name" value="Protein tyrosine phosphatase superfamily"/>
    <property type="match status" value="1"/>
</dbReference>
<dbReference type="PANTHER" id="PTHR45733:SF17">
    <property type="entry name" value="FORMIN-LIKE PROTEIN 14"/>
    <property type="match status" value="1"/>
</dbReference>
<evidence type="ECO:0000313" key="1">
    <source>
        <dbReference type="EMBL" id="KAG2596111.1"/>
    </source>
</evidence>
<dbReference type="EMBL" id="CM029045">
    <property type="protein sequence ID" value="KAG2596111.1"/>
    <property type="molecule type" value="Genomic_DNA"/>
</dbReference>
<reference evidence="1" key="1">
    <citation type="submission" date="2020-05" db="EMBL/GenBank/DDBJ databases">
        <title>WGS assembly of Panicum virgatum.</title>
        <authorList>
            <person name="Lovell J.T."/>
            <person name="Jenkins J."/>
            <person name="Shu S."/>
            <person name="Juenger T.E."/>
            <person name="Schmutz J."/>
        </authorList>
    </citation>
    <scope>NUCLEOTIDE SEQUENCE</scope>
    <source>
        <strain evidence="1">AP13</strain>
    </source>
</reference>
<dbReference type="InterPro" id="IPR029021">
    <property type="entry name" value="Prot-tyrosine_phosphatase-like"/>
</dbReference>
<dbReference type="Proteomes" id="UP000823388">
    <property type="component" value="Chromosome 5K"/>
</dbReference>
<proteinExistence type="predicted"/>
<name>A0A8T0SC23_PANVG</name>
<dbReference type="InterPro" id="IPR051144">
    <property type="entry name" value="Formin_homology_domain"/>
</dbReference>
<dbReference type="AlphaFoldDB" id="A0A8T0SC23"/>